<feature type="signal peptide" evidence="1">
    <location>
        <begin position="1"/>
        <end position="22"/>
    </location>
</feature>
<evidence type="ECO:0000313" key="2">
    <source>
        <dbReference type="EMBL" id="MBK1881873.1"/>
    </source>
</evidence>
<comment type="caution">
    <text evidence="2">The sequence shown here is derived from an EMBL/GenBank/DDBJ whole genome shotgun (WGS) entry which is preliminary data.</text>
</comment>
<evidence type="ECO:0000313" key="3">
    <source>
        <dbReference type="Proteomes" id="UP000603141"/>
    </source>
</evidence>
<dbReference type="SUPFAM" id="SSF52058">
    <property type="entry name" value="L domain-like"/>
    <property type="match status" value="2"/>
</dbReference>
<feature type="chain" id="PRO_5037852416" evidence="1">
    <location>
        <begin position="23"/>
        <end position="532"/>
    </location>
</feature>
<dbReference type="InterPro" id="IPR032675">
    <property type="entry name" value="LRR_dom_sf"/>
</dbReference>
<dbReference type="InterPro" id="IPR053139">
    <property type="entry name" value="Surface_bspA-like"/>
</dbReference>
<dbReference type="Pfam" id="PF13306">
    <property type="entry name" value="LRR_5"/>
    <property type="match status" value="2"/>
</dbReference>
<proteinExistence type="predicted"/>
<evidence type="ECO:0000256" key="1">
    <source>
        <dbReference type="SAM" id="SignalP"/>
    </source>
</evidence>
<gene>
    <name evidence="2" type="ORF">JIN85_05575</name>
</gene>
<dbReference type="Proteomes" id="UP000603141">
    <property type="component" value="Unassembled WGS sequence"/>
</dbReference>
<dbReference type="EMBL" id="JAENIJ010000006">
    <property type="protein sequence ID" value="MBK1881873.1"/>
    <property type="molecule type" value="Genomic_DNA"/>
</dbReference>
<name>A0A934VVJ6_9BACT</name>
<dbReference type="RefSeq" id="WP_200268454.1">
    <property type="nucleotide sequence ID" value="NZ_JAENIJ010000006.1"/>
</dbReference>
<dbReference type="InterPro" id="IPR026906">
    <property type="entry name" value="LRR_5"/>
</dbReference>
<sequence length="532" mass="55202">MMKTYLTIASLVGLVFTSHALADSTYTYVLQDSVATITGFTSTASPSGAIAIPSTVDGYVVGEIGAAAFKNQTAVTSITFASSVNVTRIGISAFQGCTALASISLPSSITQIDGGAFADCSSLTTISLPDGLTTLGESVFLNCESLVSLTIPDSITTIPGQLCDHCTSLTTLSLSDAVTEIGNAAFYDCSAMASFTMPESLVTLGDDAFHGCGALTTITMGDALSSIGDRVFQDCDSLVSISVSSGNPTYSSEDGVLLNASQTSVVLCPEGKLGDYTIPVMVESLAEGAFAHCDLLTSVSLPSGLTDLPADAFYYASGLESVELPTNISSIGDWCFAGCSSLAGVTFPEALTTLGDDSFDSCLSLEWALFNGDAPDMGESVFDHTADAFTVYYYSSSTGFESPTWLGYPAVALEIPSSFATWLTGNGYSPGTSMATDTNSDGVSLLMAYALNLDPSENLASSMPQPVLADDEMSLSFYGNSSDVTYTAETSTDLENWTTDGVSLSDPDANGLRTAEVAQDGASRFIRLVVSY</sequence>
<keyword evidence="1" id="KW-0732">Signal</keyword>
<dbReference type="PANTHER" id="PTHR45661:SF3">
    <property type="entry name" value="IG-LIKE DOMAIN-CONTAINING PROTEIN"/>
    <property type="match status" value="1"/>
</dbReference>
<reference evidence="2" key="1">
    <citation type="submission" date="2021-01" db="EMBL/GenBank/DDBJ databases">
        <title>Modified the classification status of verrucomicrobia.</title>
        <authorList>
            <person name="Feng X."/>
        </authorList>
    </citation>
    <scope>NUCLEOTIDE SEQUENCE</scope>
    <source>
        <strain evidence="2">KCTC 22041</strain>
    </source>
</reference>
<protein>
    <submittedName>
        <fullName evidence="2">Leucine-rich repeat domain-containing protein</fullName>
    </submittedName>
</protein>
<accession>A0A934VVJ6</accession>
<dbReference type="AlphaFoldDB" id="A0A934VVJ6"/>
<dbReference type="PANTHER" id="PTHR45661">
    <property type="entry name" value="SURFACE ANTIGEN"/>
    <property type="match status" value="1"/>
</dbReference>
<dbReference type="Gene3D" id="3.80.10.10">
    <property type="entry name" value="Ribonuclease Inhibitor"/>
    <property type="match status" value="2"/>
</dbReference>
<organism evidence="2 3">
    <name type="scientific">Luteolibacter pohnpeiensis</name>
    <dbReference type="NCBI Taxonomy" id="454153"/>
    <lineage>
        <taxon>Bacteria</taxon>
        <taxon>Pseudomonadati</taxon>
        <taxon>Verrucomicrobiota</taxon>
        <taxon>Verrucomicrobiia</taxon>
        <taxon>Verrucomicrobiales</taxon>
        <taxon>Verrucomicrobiaceae</taxon>
        <taxon>Luteolibacter</taxon>
    </lineage>
</organism>
<keyword evidence="3" id="KW-1185">Reference proteome</keyword>